<dbReference type="PANTHER" id="PTHR35007">
    <property type="entry name" value="INTEGRAL MEMBRANE PROTEIN-RELATED"/>
    <property type="match status" value="1"/>
</dbReference>
<reference evidence="8 9" key="1">
    <citation type="submission" date="2023-06" db="EMBL/GenBank/DDBJ databases">
        <title>Cellulomonas sp. MW4 Whole genome sequence.</title>
        <authorList>
            <person name="Park S."/>
        </authorList>
    </citation>
    <scope>NUCLEOTIDE SEQUENCE [LARGE SCALE GENOMIC DNA]</scope>
    <source>
        <strain evidence="8 9">MW4</strain>
    </source>
</reference>
<feature type="transmembrane region" description="Helical" evidence="6">
    <location>
        <begin position="281"/>
        <end position="305"/>
    </location>
</feature>
<proteinExistence type="predicted"/>
<feature type="transmembrane region" description="Helical" evidence="6">
    <location>
        <begin position="134"/>
        <end position="154"/>
    </location>
</feature>
<comment type="subcellular location">
    <subcellularLocation>
        <location evidence="1">Cell membrane</location>
        <topology evidence="1">Multi-pass membrane protein</topology>
    </subcellularLocation>
</comment>
<evidence type="ECO:0000256" key="4">
    <source>
        <dbReference type="ARBA" id="ARBA00022989"/>
    </source>
</evidence>
<dbReference type="RefSeq" id="WP_289456888.1">
    <property type="nucleotide sequence ID" value="NZ_JAUCGQ010000004.1"/>
</dbReference>
<evidence type="ECO:0000259" key="7">
    <source>
        <dbReference type="Pfam" id="PF00482"/>
    </source>
</evidence>
<feature type="domain" description="Type II secretion system protein GspF" evidence="7">
    <location>
        <begin position="176"/>
        <end position="298"/>
    </location>
</feature>
<evidence type="ECO:0000256" key="3">
    <source>
        <dbReference type="ARBA" id="ARBA00022692"/>
    </source>
</evidence>
<dbReference type="PANTHER" id="PTHR35007:SF2">
    <property type="entry name" value="PILUS ASSEMBLE PROTEIN"/>
    <property type="match status" value="1"/>
</dbReference>
<name>A0ABT7SM30_9CELL</name>
<keyword evidence="2" id="KW-1003">Cell membrane</keyword>
<dbReference type="Pfam" id="PF00482">
    <property type="entry name" value="T2SSF"/>
    <property type="match status" value="1"/>
</dbReference>
<organism evidence="8 9">
    <name type="scientific">Cellulomonas alba</name>
    <dbReference type="NCBI Taxonomy" id="3053467"/>
    <lineage>
        <taxon>Bacteria</taxon>
        <taxon>Bacillati</taxon>
        <taxon>Actinomycetota</taxon>
        <taxon>Actinomycetes</taxon>
        <taxon>Micrococcales</taxon>
        <taxon>Cellulomonadaceae</taxon>
        <taxon>Cellulomonas</taxon>
    </lineage>
</organism>
<sequence length="306" mass="31813">MSPAAQGALVGLLGGLGALLVVSRLRARRIRLDDRLAPYLRAARTESALIADAPPVRGPLAALERLAAPLLLDAQRLVARLGSPATELRRRLQRAGRTETVEQFRAGQVVSGALGLAATLTVALALAASRPVSVLALVVLVGVGGVAGVLLRDWSLTRDVRRREQRIVAELPTVAELLALAVAAGEGPLGALERVVASAHGALAAELGLTLADVRSGVSLVPALDALAARTGVSSLARFAEGIAVAVERGTPLADVLRAQAQDVREHGRRELMESGGRKEVAMMVPVVFLILPVTVVFAAFTLWAG</sequence>
<comment type="caution">
    <text evidence="8">The sequence shown here is derived from an EMBL/GenBank/DDBJ whole genome shotgun (WGS) entry which is preliminary data.</text>
</comment>
<evidence type="ECO:0000313" key="9">
    <source>
        <dbReference type="Proteomes" id="UP001529338"/>
    </source>
</evidence>
<feature type="transmembrane region" description="Helical" evidence="6">
    <location>
        <begin position="109"/>
        <end position="128"/>
    </location>
</feature>
<feature type="transmembrane region" description="Helical" evidence="6">
    <location>
        <begin position="6"/>
        <end position="25"/>
    </location>
</feature>
<dbReference type="EMBL" id="JAUCGQ010000004">
    <property type="protein sequence ID" value="MDM7856622.1"/>
    <property type="molecule type" value="Genomic_DNA"/>
</dbReference>
<accession>A0ABT7SM30</accession>
<keyword evidence="9" id="KW-1185">Reference proteome</keyword>
<protein>
    <submittedName>
        <fullName evidence="8">Type II secretion system F family protein</fullName>
    </submittedName>
</protein>
<keyword evidence="3 6" id="KW-0812">Transmembrane</keyword>
<keyword evidence="4 6" id="KW-1133">Transmembrane helix</keyword>
<dbReference type="Proteomes" id="UP001529338">
    <property type="component" value="Unassembled WGS sequence"/>
</dbReference>
<evidence type="ECO:0000256" key="1">
    <source>
        <dbReference type="ARBA" id="ARBA00004651"/>
    </source>
</evidence>
<dbReference type="InterPro" id="IPR018076">
    <property type="entry name" value="T2SS_GspF_dom"/>
</dbReference>
<gene>
    <name evidence="8" type="ORF">QRT04_16910</name>
</gene>
<evidence type="ECO:0000256" key="5">
    <source>
        <dbReference type="ARBA" id="ARBA00023136"/>
    </source>
</evidence>
<keyword evidence="5 6" id="KW-0472">Membrane</keyword>
<evidence type="ECO:0000256" key="6">
    <source>
        <dbReference type="SAM" id="Phobius"/>
    </source>
</evidence>
<evidence type="ECO:0000256" key="2">
    <source>
        <dbReference type="ARBA" id="ARBA00022475"/>
    </source>
</evidence>
<evidence type="ECO:0000313" key="8">
    <source>
        <dbReference type="EMBL" id="MDM7856622.1"/>
    </source>
</evidence>